<evidence type="ECO:0000256" key="6">
    <source>
        <dbReference type="ARBA" id="ARBA00022989"/>
    </source>
</evidence>
<dbReference type="InterPro" id="IPR051050">
    <property type="entry name" value="Lipid_II_flippase_MurJ/MviN"/>
</dbReference>
<keyword evidence="2" id="KW-1003">Cell membrane</keyword>
<reference evidence="10 11" key="1">
    <citation type="submission" date="2021-01" db="EMBL/GenBank/DDBJ databases">
        <title>WGS of actinomycetes isolated from Thailand.</title>
        <authorList>
            <person name="Thawai C."/>
        </authorList>
    </citation>
    <scope>NUCLEOTIDE SEQUENCE [LARGE SCALE GENOMIC DNA]</scope>
    <source>
        <strain evidence="10 11">CA1R205</strain>
    </source>
</reference>
<evidence type="ECO:0000256" key="2">
    <source>
        <dbReference type="ARBA" id="ARBA00022475"/>
    </source>
</evidence>
<evidence type="ECO:0000313" key="10">
    <source>
        <dbReference type="EMBL" id="MBL1095564.1"/>
    </source>
</evidence>
<evidence type="ECO:0000256" key="4">
    <source>
        <dbReference type="ARBA" id="ARBA00022960"/>
    </source>
</evidence>
<evidence type="ECO:0000256" key="5">
    <source>
        <dbReference type="ARBA" id="ARBA00022984"/>
    </source>
</evidence>
<keyword evidence="11" id="KW-1185">Reference proteome</keyword>
<dbReference type="PANTHER" id="PTHR47019">
    <property type="entry name" value="LIPID II FLIPPASE MURJ"/>
    <property type="match status" value="1"/>
</dbReference>
<keyword evidence="7 9" id="KW-0472">Membrane</keyword>
<feature type="transmembrane region" description="Helical" evidence="9">
    <location>
        <begin position="189"/>
        <end position="208"/>
    </location>
</feature>
<feature type="transmembrane region" description="Helical" evidence="9">
    <location>
        <begin position="496"/>
        <end position="514"/>
    </location>
</feature>
<dbReference type="NCBIfam" id="TIGR01695">
    <property type="entry name" value="murJ_mviN"/>
    <property type="match status" value="1"/>
</dbReference>
<keyword evidence="3 9" id="KW-0812">Transmembrane</keyword>
<comment type="subcellular location">
    <subcellularLocation>
        <location evidence="1">Cell membrane</location>
        <topology evidence="1">Multi-pass membrane protein</topology>
    </subcellularLocation>
</comment>
<protein>
    <submittedName>
        <fullName evidence="10">Murein biosynthesis integral membrane protein MurJ</fullName>
    </submittedName>
</protein>
<feature type="transmembrane region" description="Helical" evidence="9">
    <location>
        <begin position="78"/>
        <end position="96"/>
    </location>
</feature>
<evidence type="ECO:0000313" key="11">
    <source>
        <dbReference type="Proteomes" id="UP000634229"/>
    </source>
</evidence>
<dbReference type="Proteomes" id="UP000634229">
    <property type="component" value="Unassembled WGS sequence"/>
</dbReference>
<evidence type="ECO:0000256" key="3">
    <source>
        <dbReference type="ARBA" id="ARBA00022692"/>
    </source>
</evidence>
<gene>
    <name evidence="10" type="primary">murJ</name>
    <name evidence="10" type="ORF">JK363_02500</name>
</gene>
<evidence type="ECO:0000256" key="9">
    <source>
        <dbReference type="SAM" id="Phobius"/>
    </source>
</evidence>
<feature type="transmembrane region" description="Helical" evidence="9">
    <location>
        <begin position="356"/>
        <end position="379"/>
    </location>
</feature>
<evidence type="ECO:0000256" key="1">
    <source>
        <dbReference type="ARBA" id="ARBA00004651"/>
    </source>
</evidence>
<evidence type="ECO:0000256" key="8">
    <source>
        <dbReference type="SAM" id="MobiDB-lite"/>
    </source>
</evidence>
<dbReference type="PRINTS" id="PR01806">
    <property type="entry name" value="VIRFACTRMVIN"/>
</dbReference>
<feature type="transmembrane region" description="Helical" evidence="9">
    <location>
        <begin position="526"/>
        <end position="547"/>
    </location>
</feature>
<dbReference type="CDD" id="cd13123">
    <property type="entry name" value="MATE_MurJ_like"/>
    <property type="match status" value="1"/>
</dbReference>
<feature type="transmembrane region" description="Helical" evidence="9">
    <location>
        <begin position="429"/>
        <end position="451"/>
    </location>
</feature>
<comment type="caution">
    <text evidence="10">The sequence shown here is derived from an EMBL/GenBank/DDBJ whole genome shotgun (WGS) entry which is preliminary data.</text>
</comment>
<dbReference type="EMBL" id="JAERRF010000002">
    <property type="protein sequence ID" value="MBL1095564.1"/>
    <property type="molecule type" value="Genomic_DNA"/>
</dbReference>
<feature type="transmembrane region" description="Helical" evidence="9">
    <location>
        <begin position="271"/>
        <end position="293"/>
    </location>
</feature>
<dbReference type="InterPro" id="IPR004268">
    <property type="entry name" value="MurJ"/>
</dbReference>
<feature type="transmembrane region" description="Helical" evidence="9">
    <location>
        <begin position="457"/>
        <end position="476"/>
    </location>
</feature>
<accession>A0ABS1N6K6</accession>
<feature type="transmembrane region" description="Helical" evidence="9">
    <location>
        <begin position="228"/>
        <end position="250"/>
    </location>
</feature>
<feature type="compositionally biased region" description="Basic and acidic residues" evidence="8">
    <location>
        <begin position="1"/>
        <end position="13"/>
    </location>
</feature>
<organism evidence="10 11">
    <name type="scientific">Streptomyces coffeae</name>
    <dbReference type="NCBI Taxonomy" id="621382"/>
    <lineage>
        <taxon>Bacteria</taxon>
        <taxon>Bacillati</taxon>
        <taxon>Actinomycetota</taxon>
        <taxon>Actinomycetes</taxon>
        <taxon>Kitasatosporales</taxon>
        <taxon>Streptomycetaceae</taxon>
        <taxon>Streptomyces</taxon>
    </lineage>
</organism>
<feature type="compositionally biased region" description="Basic residues" evidence="8">
    <location>
        <begin position="14"/>
        <end position="25"/>
    </location>
</feature>
<dbReference type="PANTHER" id="PTHR47019:SF1">
    <property type="entry name" value="LIPID II FLIPPASE MURJ"/>
    <property type="match status" value="1"/>
</dbReference>
<keyword evidence="4" id="KW-0133">Cell shape</keyword>
<feature type="transmembrane region" description="Helical" evidence="9">
    <location>
        <begin position="313"/>
        <end position="335"/>
    </location>
</feature>
<feature type="transmembrane region" description="Helical" evidence="9">
    <location>
        <begin position="399"/>
        <end position="417"/>
    </location>
</feature>
<keyword evidence="5" id="KW-0573">Peptidoglycan synthesis</keyword>
<feature type="region of interest" description="Disordered" evidence="8">
    <location>
        <begin position="1"/>
        <end position="33"/>
    </location>
</feature>
<feature type="transmembrane region" description="Helical" evidence="9">
    <location>
        <begin position="156"/>
        <end position="177"/>
    </location>
</feature>
<sequence>MIEKTGAETDSRSRGKRKRARHTTRRRDGAPGGLMRSSVLMALGTMVSRATGLIRQVLQAAALGTGLLASTYNTANTVPMSLYTLLIGGALNSVLVPQLVRARAEQPDGGRAYEQRLVTLVLCVLGVGTLLSVWAAPEIVSIYRDDSPHTHAAFELTVVFARFLLPQIFFYGVYFIMGQILNARGKFGAMMWTPVLNNVILIAMFGWYVGLLTAPERVEDITAAQVRLLGIGTTIGIALQALALVPYVRAAGFRFRPRFDWRGTGLRKSLVAARWTLMLVVANLVALAVVTNFANAADQQLPTSGVGYSAYSYAQTIWLLPQSIVTVSLVTALLPRMSLAVAEHRLDDLRHDLSRALRTSGVVIVPAAFFFLAFGPQIAQLLFAHGSSDATTALPLGQMLQAFGLGLIPYSAQYLLLRGFYAFEDTRTPFWMAVWISGVNIALAVACHLLLPARWSVTGMAAGYAVSYAVGLLFTALRLRRRLEGRLDGKRLCRTYGKLTAAAVAAAGLGWLVARGCSSAVASSAWAPVLGLAGGCVTMALLFVVLARVLRIGELRSLPGLG</sequence>
<keyword evidence="6 9" id="KW-1133">Transmembrane helix</keyword>
<feature type="transmembrane region" description="Helical" evidence="9">
    <location>
        <begin position="117"/>
        <end position="136"/>
    </location>
</feature>
<dbReference type="Pfam" id="PF03023">
    <property type="entry name" value="MurJ"/>
    <property type="match status" value="1"/>
</dbReference>
<evidence type="ECO:0000256" key="7">
    <source>
        <dbReference type="ARBA" id="ARBA00023136"/>
    </source>
</evidence>
<proteinExistence type="predicted"/>
<name>A0ABS1N6K6_9ACTN</name>